<dbReference type="EC" id="1.1.1.100" evidence="3 12"/>
<dbReference type="UniPathway" id="UPA00094"/>
<dbReference type="GO" id="GO:0004316">
    <property type="term" value="F:3-oxoacyl-[acyl-carrier-protein] reductase (NADPH) activity"/>
    <property type="evidence" value="ECO:0007669"/>
    <property type="project" value="UniProtKB-UniRule"/>
</dbReference>
<comment type="caution">
    <text evidence="13">The sequence shown here is derived from an EMBL/GenBank/DDBJ whole genome shotgun (WGS) entry which is preliminary data.</text>
</comment>
<dbReference type="SUPFAM" id="SSF51735">
    <property type="entry name" value="NAD(P)-binding Rossmann-fold domains"/>
    <property type="match status" value="1"/>
</dbReference>
<feature type="binding site" evidence="11">
    <location>
        <position position="91"/>
    </location>
    <ligand>
        <name>NADP(+)</name>
        <dbReference type="ChEBI" id="CHEBI:58349"/>
    </ligand>
</feature>
<comment type="catalytic activity">
    <reaction evidence="12">
        <text>a (3R)-hydroxyacyl-[ACP] + NADP(+) = a 3-oxoacyl-[ACP] + NADPH + H(+)</text>
        <dbReference type="Rhea" id="RHEA:17397"/>
        <dbReference type="Rhea" id="RHEA-COMP:9916"/>
        <dbReference type="Rhea" id="RHEA-COMP:9945"/>
        <dbReference type="ChEBI" id="CHEBI:15378"/>
        <dbReference type="ChEBI" id="CHEBI:57783"/>
        <dbReference type="ChEBI" id="CHEBI:58349"/>
        <dbReference type="ChEBI" id="CHEBI:78776"/>
        <dbReference type="ChEBI" id="CHEBI:78827"/>
        <dbReference type="EC" id="1.1.1.100"/>
    </reaction>
</comment>
<dbReference type="NCBIfam" id="NF005559">
    <property type="entry name" value="PRK07231.1"/>
    <property type="match status" value="1"/>
</dbReference>
<feature type="binding site" evidence="11">
    <location>
        <begin position="12"/>
        <end position="15"/>
    </location>
    <ligand>
        <name>NADP(+)</name>
        <dbReference type="ChEBI" id="CHEBI:58349"/>
    </ligand>
</feature>
<accession>A0A5A8F541</accession>
<proteinExistence type="inferred from homology"/>
<dbReference type="PRINTS" id="PR00080">
    <property type="entry name" value="SDRFAMILY"/>
</dbReference>
<evidence type="ECO:0000256" key="8">
    <source>
        <dbReference type="ARBA" id="ARBA00023098"/>
    </source>
</evidence>
<evidence type="ECO:0000256" key="5">
    <source>
        <dbReference type="ARBA" id="ARBA00022832"/>
    </source>
</evidence>
<dbReference type="CDD" id="cd05333">
    <property type="entry name" value="BKR_SDR_c"/>
    <property type="match status" value="1"/>
</dbReference>
<dbReference type="PRINTS" id="PR00081">
    <property type="entry name" value="GDHRDH"/>
</dbReference>
<dbReference type="NCBIfam" id="NF009466">
    <property type="entry name" value="PRK12826.1-2"/>
    <property type="match status" value="1"/>
</dbReference>
<dbReference type="InterPro" id="IPR002347">
    <property type="entry name" value="SDR_fam"/>
</dbReference>
<keyword evidence="4 12" id="KW-0444">Lipid biosynthesis</keyword>
<dbReference type="PROSITE" id="PS00061">
    <property type="entry name" value="ADH_SHORT"/>
    <property type="match status" value="1"/>
</dbReference>
<feature type="binding site" evidence="11">
    <location>
        <position position="189"/>
    </location>
    <ligand>
        <name>NADP(+)</name>
        <dbReference type="ChEBI" id="CHEBI:58349"/>
    </ligand>
</feature>
<dbReference type="Pfam" id="PF13561">
    <property type="entry name" value="adh_short_C2"/>
    <property type="match status" value="1"/>
</dbReference>
<dbReference type="GO" id="GO:0030497">
    <property type="term" value="P:fatty acid elongation"/>
    <property type="evidence" value="ECO:0007669"/>
    <property type="project" value="UniProtKB-ARBA"/>
</dbReference>
<name>A0A5A8F541_9BACT</name>
<evidence type="ECO:0000256" key="12">
    <source>
        <dbReference type="RuleBase" id="RU366074"/>
    </source>
</evidence>
<comment type="pathway">
    <text evidence="1 12">Lipid metabolism; fatty acid biosynthesis.</text>
</comment>
<dbReference type="PANTHER" id="PTHR42879">
    <property type="entry name" value="3-OXOACYL-(ACYL-CARRIER-PROTEIN) REDUCTASE"/>
    <property type="match status" value="1"/>
</dbReference>
<organism evidence="13 14">
    <name type="scientific">Deferribacter autotrophicus</name>
    <dbReference type="NCBI Taxonomy" id="500465"/>
    <lineage>
        <taxon>Bacteria</taxon>
        <taxon>Pseudomonadati</taxon>
        <taxon>Deferribacterota</taxon>
        <taxon>Deferribacteres</taxon>
        <taxon>Deferribacterales</taxon>
        <taxon>Deferribacteraceae</taxon>
        <taxon>Deferribacter</taxon>
    </lineage>
</organism>
<dbReference type="AlphaFoldDB" id="A0A5A8F541"/>
<dbReference type="PANTHER" id="PTHR42879:SF2">
    <property type="entry name" value="3-OXOACYL-[ACYL-CARRIER-PROTEIN] REDUCTASE FABG"/>
    <property type="match status" value="1"/>
</dbReference>
<keyword evidence="7 12" id="KW-0560">Oxidoreductase</keyword>
<protein>
    <recommendedName>
        <fullName evidence="3 12">3-oxoacyl-[acyl-carrier-protein] reductase</fullName>
        <ecNumber evidence="3 12">1.1.1.100</ecNumber>
    </recommendedName>
</protein>
<dbReference type="InterPro" id="IPR011284">
    <property type="entry name" value="3oxo_ACP_reduc"/>
</dbReference>
<dbReference type="Proteomes" id="UP000322876">
    <property type="component" value="Unassembled WGS sequence"/>
</dbReference>
<keyword evidence="8 12" id="KW-0443">Lipid metabolism</keyword>
<keyword evidence="5 12" id="KW-0276">Fatty acid metabolism</keyword>
<reference evidence="13 14" key="1">
    <citation type="submission" date="2019-06" db="EMBL/GenBank/DDBJ databases">
        <title>Genomic insights into carbon and energy metabolism of Deferribacter autotrophicus revealed new metabolic traits in the phylum Deferribacteres.</title>
        <authorList>
            <person name="Slobodkin A.I."/>
            <person name="Slobodkina G.B."/>
            <person name="Allioux M."/>
            <person name="Alain K."/>
            <person name="Jebbar M."/>
            <person name="Shadrin V."/>
            <person name="Kublanov I.V."/>
            <person name="Toshchakov S.V."/>
            <person name="Bonch-Osmolovskaya E.A."/>
        </authorList>
    </citation>
    <scope>NUCLEOTIDE SEQUENCE [LARGE SCALE GENOMIC DNA]</scope>
    <source>
        <strain evidence="13 14">SL50</strain>
    </source>
</reference>
<evidence type="ECO:0000256" key="1">
    <source>
        <dbReference type="ARBA" id="ARBA00005194"/>
    </source>
</evidence>
<evidence type="ECO:0000256" key="10">
    <source>
        <dbReference type="PIRSR" id="PIRSR611284-1"/>
    </source>
</evidence>
<dbReference type="InterPro" id="IPR050259">
    <property type="entry name" value="SDR"/>
</dbReference>
<comment type="subunit">
    <text evidence="12">Homotetramer.</text>
</comment>
<dbReference type="InterPro" id="IPR020904">
    <property type="entry name" value="Sc_DH/Rdtase_CS"/>
</dbReference>
<feature type="binding site" evidence="11">
    <location>
        <begin position="156"/>
        <end position="160"/>
    </location>
    <ligand>
        <name>NADP(+)</name>
        <dbReference type="ChEBI" id="CHEBI:58349"/>
    </ligand>
</feature>
<comment type="function">
    <text evidence="12">Catalyzes the NADPH-dependent reduction of beta-ketoacyl-ACP substrates to beta-hydroxyacyl-ACP products, the first reductive step in the elongation cycle of fatty acid biosynthesis.</text>
</comment>
<dbReference type="EMBL" id="VFJB01000003">
    <property type="protein sequence ID" value="KAA0258800.1"/>
    <property type="molecule type" value="Genomic_DNA"/>
</dbReference>
<feature type="binding site" evidence="11">
    <location>
        <begin position="64"/>
        <end position="65"/>
    </location>
    <ligand>
        <name>NADP(+)</name>
        <dbReference type="ChEBI" id="CHEBI:58349"/>
    </ligand>
</feature>
<gene>
    <name evidence="13" type="primary">fabG</name>
    <name evidence="13" type="ORF">FHQ18_02300</name>
</gene>
<evidence type="ECO:0000256" key="4">
    <source>
        <dbReference type="ARBA" id="ARBA00022516"/>
    </source>
</evidence>
<dbReference type="OrthoDB" id="9803333at2"/>
<evidence type="ECO:0000313" key="14">
    <source>
        <dbReference type="Proteomes" id="UP000322876"/>
    </source>
</evidence>
<evidence type="ECO:0000313" key="13">
    <source>
        <dbReference type="EMBL" id="KAA0258800.1"/>
    </source>
</evidence>
<evidence type="ECO:0000256" key="7">
    <source>
        <dbReference type="ARBA" id="ARBA00023002"/>
    </source>
</evidence>
<keyword evidence="14" id="KW-1185">Reference proteome</keyword>
<evidence type="ECO:0000256" key="3">
    <source>
        <dbReference type="ARBA" id="ARBA00012948"/>
    </source>
</evidence>
<dbReference type="GO" id="GO:0051287">
    <property type="term" value="F:NAD binding"/>
    <property type="evidence" value="ECO:0007669"/>
    <property type="project" value="UniProtKB-UniRule"/>
</dbReference>
<dbReference type="InterPro" id="IPR036291">
    <property type="entry name" value="NAD(P)-bd_dom_sf"/>
</dbReference>
<dbReference type="RefSeq" id="WP_149265560.1">
    <property type="nucleotide sequence ID" value="NZ_VFJB01000003.1"/>
</dbReference>
<dbReference type="NCBIfam" id="TIGR01830">
    <property type="entry name" value="3oxo_ACP_reduc"/>
    <property type="match status" value="1"/>
</dbReference>
<keyword evidence="9 12" id="KW-0275">Fatty acid biosynthesis</keyword>
<feature type="active site" description="Proton acceptor" evidence="10">
    <location>
        <position position="156"/>
    </location>
</feature>
<dbReference type="FunFam" id="3.40.50.720:FF:000037">
    <property type="entry name" value="3-oxoacyl-[acyl-carrier-protein] reductase FabG"/>
    <property type="match status" value="1"/>
</dbReference>
<evidence type="ECO:0000256" key="9">
    <source>
        <dbReference type="ARBA" id="ARBA00023160"/>
    </source>
</evidence>
<comment type="similarity">
    <text evidence="2 12">Belongs to the short-chain dehydrogenases/reductases (SDR) family.</text>
</comment>
<dbReference type="Gene3D" id="3.40.50.720">
    <property type="entry name" value="NAD(P)-binding Rossmann-like Domain"/>
    <property type="match status" value="1"/>
</dbReference>
<evidence type="ECO:0000256" key="6">
    <source>
        <dbReference type="ARBA" id="ARBA00022857"/>
    </source>
</evidence>
<evidence type="ECO:0000256" key="11">
    <source>
        <dbReference type="PIRSR" id="PIRSR611284-2"/>
    </source>
</evidence>
<sequence length="249" mass="27122">MSFKDKVVLVTGGSRGIGKAIAIKFGELGCKVAINYNQNKDKALEVADYINKNCDGICKIYQCNVTKEEDVKKMVSEIEKELGSVDILVNNAGITKDNIILRLKEQDFDDVFDVNIKGAFFCIKAVSRGMMKKRYGKIINISSVVGFTGNIGQSNYVVTKSGLIGLTKSVALELSSRGIRVNAVAPGFIETEMTESLPDDVKKVMLEKIPLGYFGKPEDVANAVVFLASEEADYITGTTIHVNGGMYLP</sequence>
<evidence type="ECO:0000256" key="2">
    <source>
        <dbReference type="ARBA" id="ARBA00006484"/>
    </source>
</evidence>
<keyword evidence="6 11" id="KW-0521">NADP</keyword>